<sequence>MADDPLPGWRDGASKQAILDFVGRVTGAGGSGAVPAEERIAVFDNDGTLWCEKPMPIQLDFILRRLVAMAEEDPALRTRQPWQAAYTRDYDWLNAVITDHYRGDDSGVKVFAVGVLTAFADITVEEFEAQADRFLRTTGHPTLGRKYLTCSYVPMRELLDYLGANGFHNYIVSGGGRDFMRPISLDVYGVPRQRVIGSTASLAWTSDGPGGTLLHKPEMDVLVDGPEKPIRIWSRVGRRPLLAAGNSNGDVPMLQFSEGPARPSLQLLIRHDDPDREFDYPAGAEQAFDLAATRGWTTVSIANDWATVFSI</sequence>
<dbReference type="SUPFAM" id="SSF56784">
    <property type="entry name" value="HAD-like"/>
    <property type="match status" value="1"/>
</dbReference>
<dbReference type="HOGENOM" id="CLU_052514_0_0_11"/>
<dbReference type="InterPro" id="IPR023214">
    <property type="entry name" value="HAD_sf"/>
</dbReference>
<organism evidence="1 2">
    <name type="scientific">Rhodococcus opacus (strain B4)</name>
    <dbReference type="NCBI Taxonomy" id="632772"/>
    <lineage>
        <taxon>Bacteria</taxon>
        <taxon>Bacillati</taxon>
        <taxon>Actinomycetota</taxon>
        <taxon>Actinomycetes</taxon>
        <taxon>Mycobacteriales</taxon>
        <taxon>Nocardiaceae</taxon>
        <taxon>Rhodococcus</taxon>
    </lineage>
</organism>
<dbReference type="EC" id="3.1.3.2" evidence="1"/>
<proteinExistence type="predicted"/>
<dbReference type="Pfam" id="PF12710">
    <property type="entry name" value="HAD"/>
    <property type="match status" value="1"/>
</dbReference>
<dbReference type="EMBL" id="AP011115">
    <property type="protein sequence ID" value="BAH53010.1"/>
    <property type="molecule type" value="Genomic_DNA"/>
</dbReference>
<dbReference type="GO" id="GO:0003993">
    <property type="term" value="F:acid phosphatase activity"/>
    <property type="evidence" value="ECO:0007669"/>
    <property type="project" value="UniProtKB-EC"/>
</dbReference>
<name>C1BBF7_RHOOB</name>
<dbReference type="Proteomes" id="UP000002212">
    <property type="component" value="Chromosome"/>
</dbReference>
<dbReference type="RefSeq" id="WP_015888525.1">
    <property type="nucleotide sequence ID" value="NC_012522.1"/>
</dbReference>
<gene>
    <name evidence="1" type="ordered locus">ROP_47630</name>
</gene>
<dbReference type="InterPro" id="IPR036412">
    <property type="entry name" value="HAD-like_sf"/>
</dbReference>
<evidence type="ECO:0000313" key="2">
    <source>
        <dbReference type="Proteomes" id="UP000002212"/>
    </source>
</evidence>
<protein>
    <submittedName>
        <fullName evidence="1">Putative acid phosphatase</fullName>
        <ecNumber evidence="1">3.1.3.2</ecNumber>
    </submittedName>
</protein>
<dbReference type="PATRIC" id="fig|632772.20.peg.4976"/>
<dbReference type="STRING" id="632772.ROP_47630"/>
<reference evidence="1 2" key="1">
    <citation type="submission" date="2009-03" db="EMBL/GenBank/DDBJ databases">
        <title>Comparison of the complete genome sequences of Rhodococcus erythropolis PR4 and Rhodococcus opacus B4.</title>
        <authorList>
            <person name="Takarada H."/>
            <person name="Sekine M."/>
            <person name="Hosoyama A."/>
            <person name="Yamada R."/>
            <person name="Fujisawa T."/>
            <person name="Omata S."/>
            <person name="Shimizu A."/>
            <person name="Tsukatani N."/>
            <person name="Tanikawa S."/>
            <person name="Fujita N."/>
            <person name="Harayama S."/>
        </authorList>
    </citation>
    <scope>NUCLEOTIDE SEQUENCE [LARGE SCALE GENOMIC DNA]</scope>
    <source>
        <strain evidence="1 2">B4</strain>
    </source>
</reference>
<evidence type="ECO:0000313" key="1">
    <source>
        <dbReference type="EMBL" id="BAH53010.1"/>
    </source>
</evidence>
<dbReference type="AlphaFoldDB" id="C1BBF7"/>
<accession>C1BBF7</accession>
<dbReference type="OrthoDB" id="9799365at2"/>
<dbReference type="KEGG" id="rop:ROP_47630"/>
<keyword evidence="1" id="KW-0378">Hydrolase</keyword>
<dbReference type="Gene3D" id="3.40.50.1000">
    <property type="entry name" value="HAD superfamily/HAD-like"/>
    <property type="match status" value="1"/>
</dbReference>